<protein>
    <submittedName>
        <fullName evidence="1">Uncharacterized protein</fullName>
    </submittedName>
</protein>
<name>A0AAF0QRS7_SOLVR</name>
<sequence>MFSKENGDGRSPIDTAVVTTRRVLERLAVHYVSQRMAWKLLKDVPKSAARKAQRGMPSMIYFCSVTKTTCRGLTYLFNTLLLGFT</sequence>
<gene>
    <name evidence="1" type="ORF">MTR67_019410</name>
</gene>
<proteinExistence type="predicted"/>
<dbReference type="PANTHER" id="PTHR36074">
    <property type="entry name" value="ISOPENTENYL-DIPHOSPHATE DELTA-ISOMERASE"/>
    <property type="match status" value="1"/>
</dbReference>
<dbReference type="AlphaFoldDB" id="A0AAF0QRS7"/>
<organism evidence="1 2">
    <name type="scientific">Solanum verrucosum</name>
    <dbReference type="NCBI Taxonomy" id="315347"/>
    <lineage>
        <taxon>Eukaryota</taxon>
        <taxon>Viridiplantae</taxon>
        <taxon>Streptophyta</taxon>
        <taxon>Embryophyta</taxon>
        <taxon>Tracheophyta</taxon>
        <taxon>Spermatophyta</taxon>
        <taxon>Magnoliopsida</taxon>
        <taxon>eudicotyledons</taxon>
        <taxon>Gunneridae</taxon>
        <taxon>Pentapetalae</taxon>
        <taxon>asterids</taxon>
        <taxon>lamiids</taxon>
        <taxon>Solanales</taxon>
        <taxon>Solanaceae</taxon>
        <taxon>Solanoideae</taxon>
        <taxon>Solaneae</taxon>
        <taxon>Solanum</taxon>
    </lineage>
</organism>
<evidence type="ECO:0000313" key="2">
    <source>
        <dbReference type="Proteomes" id="UP001234989"/>
    </source>
</evidence>
<dbReference type="EMBL" id="CP133615">
    <property type="protein sequence ID" value="WMV26025.1"/>
    <property type="molecule type" value="Genomic_DNA"/>
</dbReference>
<accession>A0AAF0QRS7</accession>
<evidence type="ECO:0000313" key="1">
    <source>
        <dbReference type="EMBL" id="WMV26025.1"/>
    </source>
</evidence>
<reference evidence="1" key="1">
    <citation type="submission" date="2023-08" db="EMBL/GenBank/DDBJ databases">
        <title>A de novo genome assembly of Solanum verrucosum Schlechtendal, a Mexican diploid species geographically isolated from the other diploid A-genome species in potato relatives.</title>
        <authorList>
            <person name="Hosaka K."/>
        </authorList>
    </citation>
    <scope>NUCLEOTIDE SEQUENCE</scope>
    <source>
        <tissue evidence="1">Young leaves</tissue>
    </source>
</reference>
<dbReference type="PANTHER" id="PTHR36074:SF1">
    <property type="entry name" value="ISOPENTENYL-DIPHOSPHATE DELTA-ISOMERASE"/>
    <property type="match status" value="1"/>
</dbReference>
<keyword evidence="2" id="KW-1185">Reference proteome</keyword>
<dbReference type="Proteomes" id="UP001234989">
    <property type="component" value="Chromosome 4"/>
</dbReference>